<evidence type="ECO:0000313" key="4">
    <source>
        <dbReference type="Proteomes" id="UP001201812"/>
    </source>
</evidence>
<proteinExistence type="predicted"/>
<feature type="chain" id="PRO_5042113203" evidence="2">
    <location>
        <begin position="24"/>
        <end position="481"/>
    </location>
</feature>
<protein>
    <submittedName>
        <fullName evidence="3">Uncharacterized protein</fullName>
    </submittedName>
</protein>
<gene>
    <name evidence="3" type="ORF">DdX_13173</name>
</gene>
<evidence type="ECO:0000256" key="1">
    <source>
        <dbReference type="SAM" id="MobiDB-lite"/>
    </source>
</evidence>
<reference evidence="3" key="1">
    <citation type="submission" date="2022-01" db="EMBL/GenBank/DDBJ databases">
        <title>Genome Sequence Resource for Two Populations of Ditylenchus destructor, the Migratory Endoparasitic Phytonematode.</title>
        <authorList>
            <person name="Zhang H."/>
            <person name="Lin R."/>
            <person name="Xie B."/>
        </authorList>
    </citation>
    <scope>NUCLEOTIDE SEQUENCE</scope>
    <source>
        <strain evidence="3">BazhouSP</strain>
    </source>
</reference>
<name>A0AAD4R306_9BILA</name>
<accession>A0AAD4R306</accession>
<keyword evidence="4" id="KW-1185">Reference proteome</keyword>
<comment type="caution">
    <text evidence="3">The sequence shown here is derived from an EMBL/GenBank/DDBJ whole genome shotgun (WGS) entry which is preliminary data.</text>
</comment>
<evidence type="ECO:0000313" key="3">
    <source>
        <dbReference type="EMBL" id="KAI1706133.1"/>
    </source>
</evidence>
<dbReference type="Proteomes" id="UP001201812">
    <property type="component" value="Unassembled WGS sequence"/>
</dbReference>
<organism evidence="3 4">
    <name type="scientific">Ditylenchus destructor</name>
    <dbReference type="NCBI Taxonomy" id="166010"/>
    <lineage>
        <taxon>Eukaryota</taxon>
        <taxon>Metazoa</taxon>
        <taxon>Ecdysozoa</taxon>
        <taxon>Nematoda</taxon>
        <taxon>Chromadorea</taxon>
        <taxon>Rhabditida</taxon>
        <taxon>Tylenchina</taxon>
        <taxon>Tylenchomorpha</taxon>
        <taxon>Sphaerularioidea</taxon>
        <taxon>Anguinidae</taxon>
        <taxon>Anguininae</taxon>
        <taxon>Ditylenchus</taxon>
    </lineage>
</organism>
<dbReference type="AlphaFoldDB" id="A0AAD4R306"/>
<dbReference type="EMBL" id="JAKKPZ010000050">
    <property type="protein sequence ID" value="KAI1706133.1"/>
    <property type="molecule type" value="Genomic_DNA"/>
</dbReference>
<feature type="region of interest" description="Disordered" evidence="1">
    <location>
        <begin position="327"/>
        <end position="346"/>
    </location>
</feature>
<sequence>MKVSKSLPIISVIILLTIYEIDSYEIIFPEDGNQKAVEIRFRLIASEMGSNVPLPINDISFRFSKDGEYYNISNRVFVAAERNVFDREKLFALHAPLDTLDKLYIHVIINYNKEGKRWMSHSVKSKIPIENNDRDKHAADTLVIRVKTQKSQSDQPEVYSGVTWESIPEPLTFDVFFQMNGDKKEILKREPDFESFSLEITGIPEKNFSIVKDPIEWSIPLTKQSGFGIFGVNIYSEDNKIPNGIIVNVKKSIAGIKHNVGDFTLPSGFASGNSLRVKVTSPLVGTTKLEKDSPAEWDSPIYVDEVKAASARRNLGEYLEEPNARIPPRSFEQIGPDGKPKKTRPVTHIRPNTLMQKVVNGIKVIDTPITHIQKWTYPTIIHGKLYLKGPDVLIYWWKPYEGNIEIIDKNARVIHMGWSGKEKKYNLPVKGLMTSLKPNSKGKYPTIRDLETIATGRYGPNHCFSYRSKISKFLTEEWSNK</sequence>
<evidence type="ECO:0000256" key="2">
    <source>
        <dbReference type="SAM" id="SignalP"/>
    </source>
</evidence>
<keyword evidence="2" id="KW-0732">Signal</keyword>
<feature type="signal peptide" evidence="2">
    <location>
        <begin position="1"/>
        <end position="23"/>
    </location>
</feature>